<organism evidence="1 2">
    <name type="scientific">Penicillium daleae</name>
    <dbReference type="NCBI Taxonomy" id="63821"/>
    <lineage>
        <taxon>Eukaryota</taxon>
        <taxon>Fungi</taxon>
        <taxon>Dikarya</taxon>
        <taxon>Ascomycota</taxon>
        <taxon>Pezizomycotina</taxon>
        <taxon>Eurotiomycetes</taxon>
        <taxon>Eurotiomycetidae</taxon>
        <taxon>Eurotiales</taxon>
        <taxon>Aspergillaceae</taxon>
        <taxon>Penicillium</taxon>
    </lineage>
</organism>
<protein>
    <submittedName>
        <fullName evidence="1">Uncharacterized protein</fullName>
    </submittedName>
</protein>
<dbReference type="RefSeq" id="XP_056762654.1">
    <property type="nucleotide sequence ID" value="XM_056913805.1"/>
</dbReference>
<dbReference type="AlphaFoldDB" id="A0AAD6BZP9"/>
<reference evidence="1" key="1">
    <citation type="submission" date="2022-12" db="EMBL/GenBank/DDBJ databases">
        <authorList>
            <person name="Petersen C."/>
        </authorList>
    </citation>
    <scope>NUCLEOTIDE SEQUENCE</scope>
    <source>
        <strain evidence="1">IBT 16125</strain>
    </source>
</reference>
<dbReference type="GeneID" id="81604048"/>
<accession>A0AAD6BZP9</accession>
<name>A0AAD6BZP9_9EURO</name>
<sequence>MTIVTSVEAVMWYSKPRSGAARSIDFPAITESSTSKLGAIAGFSRYEKGFSAIAGTTVR</sequence>
<keyword evidence="2" id="KW-1185">Reference proteome</keyword>
<reference evidence="1" key="2">
    <citation type="journal article" date="2023" name="IMA Fungus">
        <title>Comparative genomic study of the Penicillium genus elucidates a diverse pangenome and 15 lateral gene transfer events.</title>
        <authorList>
            <person name="Petersen C."/>
            <person name="Sorensen T."/>
            <person name="Nielsen M.R."/>
            <person name="Sondergaard T.E."/>
            <person name="Sorensen J.L."/>
            <person name="Fitzpatrick D.A."/>
            <person name="Frisvad J.C."/>
            <person name="Nielsen K.L."/>
        </authorList>
    </citation>
    <scope>NUCLEOTIDE SEQUENCE</scope>
    <source>
        <strain evidence="1">IBT 16125</strain>
    </source>
</reference>
<evidence type="ECO:0000313" key="1">
    <source>
        <dbReference type="EMBL" id="KAJ5439425.1"/>
    </source>
</evidence>
<dbReference type="EMBL" id="JAPVEA010000008">
    <property type="protein sequence ID" value="KAJ5439425.1"/>
    <property type="molecule type" value="Genomic_DNA"/>
</dbReference>
<comment type="caution">
    <text evidence="1">The sequence shown here is derived from an EMBL/GenBank/DDBJ whole genome shotgun (WGS) entry which is preliminary data.</text>
</comment>
<proteinExistence type="predicted"/>
<gene>
    <name evidence="1" type="ORF">N7458_010423</name>
</gene>
<evidence type="ECO:0000313" key="2">
    <source>
        <dbReference type="Proteomes" id="UP001213681"/>
    </source>
</evidence>
<dbReference type="Proteomes" id="UP001213681">
    <property type="component" value="Unassembled WGS sequence"/>
</dbReference>